<keyword evidence="1" id="KW-0812">Transmembrane</keyword>
<dbReference type="AlphaFoldDB" id="A0A1E7DST5"/>
<keyword evidence="3" id="KW-1185">Reference proteome</keyword>
<dbReference type="EMBL" id="MAMP01000012">
    <property type="protein sequence ID" value="OES45748.1"/>
    <property type="molecule type" value="Genomic_DNA"/>
</dbReference>
<keyword evidence="1" id="KW-1133">Transmembrane helix</keyword>
<name>A0A1E7DST5_9BACI</name>
<feature type="transmembrane region" description="Helical" evidence="1">
    <location>
        <begin position="47"/>
        <end position="64"/>
    </location>
</feature>
<sequence length="80" mass="8834">MLSAASKEVDAAMSSVEKAVQEKNQVGAAFAVPFIEAALLYPTLETVLTQFLLPIVIMALAVWMKKNKKHLLDRRFKEGS</sequence>
<accession>A0A1E7DST5</accession>
<comment type="caution">
    <text evidence="2">The sequence shown here is derived from an EMBL/GenBank/DDBJ whole genome shotgun (WGS) entry which is preliminary data.</text>
</comment>
<evidence type="ECO:0000256" key="1">
    <source>
        <dbReference type="SAM" id="Phobius"/>
    </source>
</evidence>
<evidence type="ECO:0000313" key="3">
    <source>
        <dbReference type="Proteomes" id="UP000095658"/>
    </source>
</evidence>
<dbReference type="Proteomes" id="UP000095658">
    <property type="component" value="Unassembled WGS sequence"/>
</dbReference>
<keyword evidence="1" id="KW-0472">Membrane</keyword>
<proteinExistence type="predicted"/>
<dbReference type="STRING" id="1714016.BA724_02785"/>
<protein>
    <submittedName>
        <fullName evidence="2">Uncharacterized protein</fullName>
    </submittedName>
</protein>
<gene>
    <name evidence="2" type="ORF">BA724_02785</name>
</gene>
<evidence type="ECO:0000313" key="2">
    <source>
        <dbReference type="EMBL" id="OES45748.1"/>
    </source>
</evidence>
<reference evidence="2 3" key="1">
    <citation type="submission" date="2016-06" db="EMBL/GenBank/DDBJ databases">
        <title>Domibacillus iocasae genome sequencing.</title>
        <authorList>
            <person name="Verma A."/>
            <person name="Pal Y."/>
            <person name="Ojha A.K."/>
            <person name="Krishnamurthi S."/>
        </authorList>
    </citation>
    <scope>NUCLEOTIDE SEQUENCE [LARGE SCALE GENOMIC DNA]</scope>
    <source>
        <strain evidence="2 3">DSM 29979</strain>
    </source>
</reference>
<organism evidence="2 3">
    <name type="scientific">Domibacillus iocasae</name>
    <dbReference type="NCBI Taxonomy" id="1714016"/>
    <lineage>
        <taxon>Bacteria</taxon>
        <taxon>Bacillati</taxon>
        <taxon>Bacillota</taxon>
        <taxon>Bacilli</taxon>
        <taxon>Bacillales</taxon>
        <taxon>Bacillaceae</taxon>
        <taxon>Domibacillus</taxon>
    </lineage>
</organism>